<dbReference type="GO" id="GO:0004807">
    <property type="term" value="F:triose-phosphate isomerase activity"/>
    <property type="evidence" value="ECO:0007669"/>
    <property type="project" value="UniProtKB-UniRule"/>
</dbReference>
<evidence type="ECO:0000256" key="2">
    <source>
        <dbReference type="ARBA" id="ARBA00007422"/>
    </source>
</evidence>
<protein>
    <recommendedName>
        <fullName evidence="7 8">Triosephosphate isomerase</fullName>
        <shortName evidence="7">TIM</shortName>
        <shortName evidence="7">TPI</shortName>
        <ecNumber evidence="7 8">5.3.1.1</ecNumber>
    </recommendedName>
    <alternativeName>
        <fullName evidence="7">Triose-phosphate isomerase</fullName>
    </alternativeName>
</protein>
<comment type="subunit">
    <text evidence="7 8">Homodimer.</text>
</comment>
<dbReference type="HOGENOM" id="CLU_024251_2_0_7"/>
<dbReference type="UniPathway" id="UPA00109">
    <property type="reaction ID" value="UER00189"/>
</dbReference>
<dbReference type="Gene3D" id="3.20.20.70">
    <property type="entry name" value="Aldolase class I"/>
    <property type="match status" value="1"/>
</dbReference>
<evidence type="ECO:0000256" key="1">
    <source>
        <dbReference type="ARBA" id="ARBA00004680"/>
    </source>
</evidence>
<dbReference type="FunFam" id="3.20.20.70:FF:000016">
    <property type="entry name" value="Triosephosphate isomerase"/>
    <property type="match status" value="1"/>
</dbReference>
<comment type="pathway">
    <text evidence="1 7 8">Carbohydrate degradation; glycolysis; D-glyceraldehyde 3-phosphate from glycerone phosphate: step 1/1.</text>
</comment>
<feature type="binding site" evidence="7">
    <location>
        <position position="215"/>
    </location>
    <ligand>
        <name>substrate</name>
    </ligand>
</feature>
<dbReference type="GO" id="GO:0006094">
    <property type="term" value="P:gluconeogenesis"/>
    <property type="evidence" value="ECO:0007669"/>
    <property type="project" value="UniProtKB-UniRule"/>
</dbReference>
<dbReference type="CDD" id="cd00311">
    <property type="entry name" value="TIM"/>
    <property type="match status" value="1"/>
</dbReference>
<evidence type="ECO:0000256" key="3">
    <source>
        <dbReference type="ARBA" id="ARBA00022432"/>
    </source>
</evidence>
<sequence>MKKLMAANWKMYKLAAEAGATASELAGKLEGSLPRDREVLVIPPFTALAATAEALAGKPGFALGGQNFYPSKQGAFTGEIAPEMLLDAGCRYALAGHSERRHILGEDDAMVGRKTAFGLACGLSMILCVGEKVEERRAGQVEAVLTRQLAAGLADVPADVSPDALAIAYEPVWAIGTGLTAGPAEVADAHRVVRAFLVERFGPGGAKIRILYGGSVKPGNAGELLGIDNVDGVLVGGASLEAESFAAIVTA</sequence>
<dbReference type="PROSITE" id="PS51440">
    <property type="entry name" value="TIM_2"/>
    <property type="match status" value="1"/>
</dbReference>
<keyword evidence="3 7" id="KW-0312">Gluconeogenesis</keyword>
<evidence type="ECO:0000256" key="6">
    <source>
        <dbReference type="ARBA" id="ARBA00023235"/>
    </source>
</evidence>
<feature type="binding site" evidence="7">
    <location>
        <position position="176"/>
    </location>
    <ligand>
        <name>substrate</name>
    </ligand>
</feature>
<dbReference type="GO" id="GO:0019563">
    <property type="term" value="P:glycerol catabolic process"/>
    <property type="evidence" value="ECO:0007669"/>
    <property type="project" value="TreeGrafter"/>
</dbReference>
<evidence type="ECO:0000313" key="9">
    <source>
        <dbReference type="EMBL" id="EIG53080.1"/>
    </source>
</evidence>
<dbReference type="SUPFAM" id="SSF51351">
    <property type="entry name" value="Triosephosphate isomerase (TIM)"/>
    <property type="match status" value="1"/>
</dbReference>
<dbReference type="PANTHER" id="PTHR21139">
    <property type="entry name" value="TRIOSEPHOSPHATE ISOMERASE"/>
    <property type="match status" value="1"/>
</dbReference>
<reference evidence="9" key="1">
    <citation type="submission" date="2011-11" db="EMBL/GenBank/DDBJ databases">
        <title>Improved High-Quality Draft sequence of Desulfovibrio sp. U5L.</title>
        <authorList>
            <consortium name="US DOE Joint Genome Institute"/>
            <person name="Lucas S."/>
            <person name="Han J."/>
            <person name="Lapidus A."/>
            <person name="Cheng J.-F."/>
            <person name="Goodwin L."/>
            <person name="Pitluck S."/>
            <person name="Peters L."/>
            <person name="Ovchinnikova G."/>
            <person name="Held B."/>
            <person name="Detter J.C."/>
            <person name="Han C."/>
            <person name="Tapia R."/>
            <person name="Land M."/>
            <person name="Hauser L."/>
            <person name="Kyrpides N."/>
            <person name="Ivanova N."/>
            <person name="Pagani I."/>
            <person name="Gabster J."/>
            <person name="Walker C."/>
            <person name="Stolyar S."/>
            <person name="Stahl D."/>
            <person name="Arkin A."/>
            <person name="Dehal P."/>
            <person name="Hazen T."/>
            <person name="Woyke T."/>
        </authorList>
    </citation>
    <scope>NUCLEOTIDE SEQUENCE [LARGE SCALE GENOMIC DNA]</scope>
    <source>
        <strain evidence="9">U5L</strain>
    </source>
</reference>
<dbReference type="NCBIfam" id="TIGR00419">
    <property type="entry name" value="tim"/>
    <property type="match status" value="1"/>
</dbReference>
<dbReference type="GO" id="GO:0046166">
    <property type="term" value="P:glyceraldehyde-3-phosphate biosynthetic process"/>
    <property type="evidence" value="ECO:0007669"/>
    <property type="project" value="TreeGrafter"/>
</dbReference>
<comment type="similarity">
    <text evidence="2 7 8">Belongs to the triosephosphate isomerase family.</text>
</comment>
<feature type="active site" description="Electrophile" evidence="7">
    <location>
        <position position="97"/>
    </location>
</feature>
<dbReference type="PANTHER" id="PTHR21139:SF42">
    <property type="entry name" value="TRIOSEPHOSPHATE ISOMERASE"/>
    <property type="match status" value="1"/>
</dbReference>
<dbReference type="OrthoDB" id="9809429at2"/>
<evidence type="ECO:0000256" key="7">
    <source>
        <dbReference type="HAMAP-Rule" id="MF_00147"/>
    </source>
</evidence>
<evidence type="ECO:0000256" key="4">
    <source>
        <dbReference type="ARBA" id="ARBA00022490"/>
    </source>
</evidence>
<dbReference type="Pfam" id="PF00121">
    <property type="entry name" value="TIM"/>
    <property type="match status" value="1"/>
</dbReference>
<keyword evidence="5 7" id="KW-0324">Glycolysis</keyword>
<keyword evidence="4 7" id="KW-0963">Cytoplasm</keyword>
<dbReference type="InterPro" id="IPR022896">
    <property type="entry name" value="TrioseP_Isoase_bac/euk"/>
</dbReference>
<proteinExistence type="inferred from homology"/>
<dbReference type="EC" id="5.3.1.1" evidence="7 8"/>
<dbReference type="InterPro" id="IPR013785">
    <property type="entry name" value="Aldolase_TIM"/>
</dbReference>
<dbReference type="PROSITE" id="PS00171">
    <property type="entry name" value="TIM_1"/>
    <property type="match status" value="1"/>
</dbReference>
<dbReference type="UniPathway" id="UPA00138"/>
<dbReference type="InterPro" id="IPR020861">
    <property type="entry name" value="Triosephosphate_isomerase_AS"/>
</dbReference>
<comment type="subcellular location">
    <subcellularLocation>
        <location evidence="7 8">Cytoplasm</location>
    </subcellularLocation>
</comment>
<dbReference type="EMBL" id="JH600068">
    <property type="protein sequence ID" value="EIG53080.1"/>
    <property type="molecule type" value="Genomic_DNA"/>
</dbReference>
<gene>
    <name evidence="7" type="primary">tpiA</name>
    <name evidence="9" type="ORF">DesU5LDRAFT_1388</name>
</gene>
<keyword evidence="6 7" id="KW-0413">Isomerase</keyword>
<evidence type="ECO:0000256" key="8">
    <source>
        <dbReference type="RuleBase" id="RU363013"/>
    </source>
</evidence>
<feature type="binding site" evidence="7">
    <location>
        <begin position="8"/>
        <end position="10"/>
    </location>
    <ligand>
        <name>substrate</name>
    </ligand>
</feature>
<dbReference type="InterPro" id="IPR035990">
    <property type="entry name" value="TIM_sf"/>
</dbReference>
<dbReference type="HAMAP" id="MF_00147_B">
    <property type="entry name" value="TIM_B"/>
    <property type="match status" value="1"/>
</dbReference>
<evidence type="ECO:0000256" key="5">
    <source>
        <dbReference type="ARBA" id="ARBA00023152"/>
    </source>
</evidence>
<organism evidence="9">
    <name type="scientific">Desulfovibrio sp. U5L</name>
    <dbReference type="NCBI Taxonomy" id="596152"/>
    <lineage>
        <taxon>Bacteria</taxon>
        <taxon>Pseudomonadati</taxon>
        <taxon>Thermodesulfobacteriota</taxon>
        <taxon>Desulfovibrionia</taxon>
        <taxon>Desulfovibrionales</taxon>
        <taxon>Desulfovibrionaceae</taxon>
        <taxon>Desulfovibrio</taxon>
    </lineage>
</organism>
<dbReference type="eggNOG" id="COG0149">
    <property type="taxonomic scope" value="Bacteria"/>
</dbReference>
<comment type="function">
    <text evidence="7">Involved in the gluconeogenesis. Catalyzes stereospecifically the conversion of dihydroxyacetone phosphate (DHAP) to D-glyceraldehyde-3-phosphate (G3P).</text>
</comment>
<dbReference type="GO" id="GO:0005829">
    <property type="term" value="C:cytosol"/>
    <property type="evidence" value="ECO:0007669"/>
    <property type="project" value="TreeGrafter"/>
</dbReference>
<dbReference type="GO" id="GO:0006096">
    <property type="term" value="P:glycolytic process"/>
    <property type="evidence" value="ECO:0007669"/>
    <property type="project" value="UniProtKB-UniRule"/>
</dbReference>
<dbReference type="STRING" id="596152.DesU5LDRAFT_1388"/>
<feature type="binding site" evidence="7">
    <location>
        <begin position="236"/>
        <end position="237"/>
    </location>
    <ligand>
        <name>substrate</name>
    </ligand>
</feature>
<feature type="active site" description="Proton acceptor" evidence="7">
    <location>
        <position position="170"/>
    </location>
</feature>
<name>I2PZX4_9BACT</name>
<comment type="pathway">
    <text evidence="7 8">Carbohydrate biosynthesis; gluconeogenesis.</text>
</comment>
<comment type="catalytic activity">
    <reaction evidence="7 8">
        <text>D-glyceraldehyde 3-phosphate = dihydroxyacetone phosphate</text>
        <dbReference type="Rhea" id="RHEA:18585"/>
        <dbReference type="ChEBI" id="CHEBI:57642"/>
        <dbReference type="ChEBI" id="CHEBI:59776"/>
        <dbReference type="EC" id="5.3.1.1"/>
    </reaction>
</comment>
<dbReference type="AlphaFoldDB" id="I2PZX4"/>
<accession>I2PZX4</accession>
<dbReference type="InterPro" id="IPR000652">
    <property type="entry name" value="Triosephosphate_isomerase"/>
</dbReference>